<dbReference type="EMBL" id="JAWZYT010002374">
    <property type="protein sequence ID" value="KAK4304844.1"/>
    <property type="molecule type" value="Genomic_DNA"/>
</dbReference>
<keyword evidence="3" id="KW-1185">Reference proteome</keyword>
<evidence type="ECO:0000313" key="2">
    <source>
        <dbReference type="EMBL" id="KAK4304844.1"/>
    </source>
</evidence>
<sequence>MSQYHQWSGCHSAGVGGRPTYAHVDGLLFHDSPVMSTKLFTPTTTTTTTTTSTTTTARAPPLVTTAELESGCS</sequence>
<organism evidence="2 3">
    <name type="scientific">Petrolisthes manimaculis</name>
    <dbReference type="NCBI Taxonomy" id="1843537"/>
    <lineage>
        <taxon>Eukaryota</taxon>
        <taxon>Metazoa</taxon>
        <taxon>Ecdysozoa</taxon>
        <taxon>Arthropoda</taxon>
        <taxon>Crustacea</taxon>
        <taxon>Multicrustacea</taxon>
        <taxon>Malacostraca</taxon>
        <taxon>Eumalacostraca</taxon>
        <taxon>Eucarida</taxon>
        <taxon>Decapoda</taxon>
        <taxon>Pleocyemata</taxon>
        <taxon>Anomura</taxon>
        <taxon>Galatheoidea</taxon>
        <taxon>Porcellanidae</taxon>
        <taxon>Petrolisthes</taxon>
    </lineage>
</organism>
<proteinExistence type="predicted"/>
<feature type="compositionally biased region" description="Low complexity" evidence="1">
    <location>
        <begin position="41"/>
        <end position="56"/>
    </location>
</feature>
<evidence type="ECO:0000256" key="1">
    <source>
        <dbReference type="SAM" id="MobiDB-lite"/>
    </source>
</evidence>
<reference evidence="2" key="1">
    <citation type="submission" date="2023-11" db="EMBL/GenBank/DDBJ databases">
        <title>Genome assemblies of two species of porcelain crab, Petrolisthes cinctipes and Petrolisthes manimaculis (Anomura: Porcellanidae).</title>
        <authorList>
            <person name="Angst P."/>
        </authorList>
    </citation>
    <scope>NUCLEOTIDE SEQUENCE</scope>
    <source>
        <strain evidence="2">PB745_02</strain>
        <tissue evidence="2">Gill</tissue>
    </source>
</reference>
<gene>
    <name evidence="2" type="ORF">Pmani_023231</name>
</gene>
<dbReference type="AlphaFoldDB" id="A0AAE1PCA6"/>
<evidence type="ECO:0000313" key="3">
    <source>
        <dbReference type="Proteomes" id="UP001292094"/>
    </source>
</evidence>
<comment type="caution">
    <text evidence="2">The sequence shown here is derived from an EMBL/GenBank/DDBJ whole genome shotgun (WGS) entry which is preliminary data.</text>
</comment>
<feature type="region of interest" description="Disordered" evidence="1">
    <location>
        <begin position="39"/>
        <end position="73"/>
    </location>
</feature>
<accession>A0AAE1PCA6</accession>
<name>A0AAE1PCA6_9EUCA</name>
<dbReference type="Proteomes" id="UP001292094">
    <property type="component" value="Unassembled WGS sequence"/>
</dbReference>
<protein>
    <submittedName>
        <fullName evidence="2">Uncharacterized protein</fullName>
    </submittedName>
</protein>